<reference evidence="1 2" key="1">
    <citation type="submission" date="2021-06" db="EMBL/GenBank/DDBJ databases">
        <authorList>
            <person name="Palmer J.M."/>
        </authorList>
    </citation>
    <scope>NUCLEOTIDE SEQUENCE [LARGE SCALE GENOMIC DNA]</scope>
    <source>
        <strain evidence="1 2">XR_2019</strain>
        <tissue evidence="1">Muscle</tissue>
    </source>
</reference>
<evidence type="ECO:0000313" key="2">
    <source>
        <dbReference type="Proteomes" id="UP001444071"/>
    </source>
</evidence>
<proteinExistence type="predicted"/>
<accession>A0ABV0X3Z4</accession>
<dbReference type="Proteomes" id="UP001444071">
    <property type="component" value="Unassembled WGS sequence"/>
</dbReference>
<evidence type="ECO:0000313" key="1">
    <source>
        <dbReference type="EMBL" id="MEQ2276042.1"/>
    </source>
</evidence>
<protein>
    <submittedName>
        <fullName evidence="1">Uncharacterized protein</fullName>
    </submittedName>
</protein>
<sequence>MDSYHHNWTTGNGLKIVFPFRSPSGGVCHFFWGTLDTGVHYGKTARCDGLANVLLENLGTCHPCGCHLDMYRQPNRSYRPGAHCHGNNRFSLMAVDSSRRILLPTV</sequence>
<name>A0ABV0X3Z4_9TELE</name>
<organism evidence="1 2">
    <name type="scientific">Xenotaenia resolanae</name>
    <dbReference type="NCBI Taxonomy" id="208358"/>
    <lineage>
        <taxon>Eukaryota</taxon>
        <taxon>Metazoa</taxon>
        <taxon>Chordata</taxon>
        <taxon>Craniata</taxon>
        <taxon>Vertebrata</taxon>
        <taxon>Euteleostomi</taxon>
        <taxon>Actinopterygii</taxon>
        <taxon>Neopterygii</taxon>
        <taxon>Teleostei</taxon>
        <taxon>Neoteleostei</taxon>
        <taxon>Acanthomorphata</taxon>
        <taxon>Ovalentaria</taxon>
        <taxon>Atherinomorphae</taxon>
        <taxon>Cyprinodontiformes</taxon>
        <taxon>Goodeidae</taxon>
        <taxon>Xenotaenia</taxon>
    </lineage>
</organism>
<keyword evidence="2" id="KW-1185">Reference proteome</keyword>
<dbReference type="EMBL" id="JAHRIM010084038">
    <property type="protein sequence ID" value="MEQ2276042.1"/>
    <property type="molecule type" value="Genomic_DNA"/>
</dbReference>
<comment type="caution">
    <text evidence="1">The sequence shown here is derived from an EMBL/GenBank/DDBJ whole genome shotgun (WGS) entry which is preliminary data.</text>
</comment>
<gene>
    <name evidence="1" type="ORF">XENORESO_012783</name>
</gene>